<protein>
    <recommendedName>
        <fullName evidence="6">2-methylcitrate dehydratase</fullName>
    </recommendedName>
</protein>
<keyword evidence="5" id="KW-1185">Reference proteome</keyword>
<evidence type="ECO:0008006" key="6">
    <source>
        <dbReference type="Google" id="ProtNLM"/>
    </source>
</evidence>
<dbReference type="Pfam" id="PF03972">
    <property type="entry name" value="MmgE_PrpD_N"/>
    <property type="match status" value="1"/>
</dbReference>
<comment type="similarity">
    <text evidence="1">Belongs to the PrpD family.</text>
</comment>
<reference evidence="4 5" key="1">
    <citation type="submission" date="2016-06" db="EMBL/GenBank/DDBJ databases">
        <title>Complete genome sequences of Bordetella bronchialis and Bordetella flabilis.</title>
        <authorList>
            <person name="LiPuma J.J."/>
            <person name="Spilker T."/>
        </authorList>
    </citation>
    <scope>NUCLEOTIDE SEQUENCE [LARGE SCALE GENOMIC DNA]</scope>
    <source>
        <strain evidence="4 5">AU10664</strain>
    </source>
</reference>
<sequence length="455" mass="48309">MAQDSSLAEKLARYCSELRYQDLSARSVAAIRRLVLDSLGCAVGALHAEPLRILAGEARLPAGPGDTASLIGGGGVALESAVLVNGALTRYLDFNDVYWARDVCHPSENIPLALACVEACGGDGRRLIEAIAVGYEAQIRLADSFSFEAMGMHHVSAAGFVAPLVIGKARAMAAGPLAHAVALGAYRHLTLSVLADGRLSMAKTLGYCLPSMEALLTTRLAASGFTGPLDIFEGLWASARLEGAGQGIEGFDLASGASRSERVSLKRYPVQYTLQSPVEAAIALRDRLGGAVREIQELVVGVHGKTARRTADPAKYRPANRETADHSLPCCVAMALLDGRLEHGQFDNGRWADPDVAALMSRIRVEPSAELERRWPRGRPAVLHAALVGGARHTVTVEIPQGDVDRPMDDGQVQQKFHALAAPVLGVARAEEVVQAVMQLEHLSSVASLMSLLRA</sequence>
<dbReference type="InterPro" id="IPR042188">
    <property type="entry name" value="MmgE/PrpD_sf_2"/>
</dbReference>
<evidence type="ECO:0000259" key="3">
    <source>
        <dbReference type="Pfam" id="PF19305"/>
    </source>
</evidence>
<dbReference type="PANTHER" id="PTHR16943">
    <property type="entry name" value="2-METHYLCITRATE DEHYDRATASE-RELATED"/>
    <property type="match status" value="1"/>
</dbReference>
<feature type="domain" description="MmgE/PrpD N-terminal" evidence="2">
    <location>
        <begin position="9"/>
        <end position="238"/>
    </location>
</feature>
<evidence type="ECO:0000313" key="4">
    <source>
        <dbReference type="EMBL" id="ANN77969.1"/>
    </source>
</evidence>
<evidence type="ECO:0000256" key="1">
    <source>
        <dbReference type="ARBA" id="ARBA00006174"/>
    </source>
</evidence>
<accession>A0A193GFA0</accession>
<dbReference type="Gene3D" id="3.30.1330.120">
    <property type="entry name" value="2-methylcitrate dehydratase PrpD"/>
    <property type="match status" value="1"/>
</dbReference>
<dbReference type="Pfam" id="PF19305">
    <property type="entry name" value="MmgE_PrpD_C"/>
    <property type="match status" value="1"/>
</dbReference>
<dbReference type="InterPro" id="IPR005656">
    <property type="entry name" value="MmgE_PrpD"/>
</dbReference>
<dbReference type="EMBL" id="CP016172">
    <property type="protein sequence ID" value="ANN77969.1"/>
    <property type="molecule type" value="Genomic_DNA"/>
</dbReference>
<dbReference type="InterPro" id="IPR036148">
    <property type="entry name" value="MmgE/PrpD_sf"/>
</dbReference>
<dbReference type="STRING" id="463014.BAU07_13510"/>
<dbReference type="Gene3D" id="1.10.4100.10">
    <property type="entry name" value="2-methylcitrate dehydratase PrpD"/>
    <property type="match status" value="1"/>
</dbReference>
<dbReference type="PANTHER" id="PTHR16943:SF8">
    <property type="entry name" value="2-METHYLCITRATE DEHYDRATASE"/>
    <property type="match status" value="1"/>
</dbReference>
<dbReference type="InterPro" id="IPR045337">
    <property type="entry name" value="MmgE_PrpD_C"/>
</dbReference>
<gene>
    <name evidence="4" type="ORF">BAU07_13510</name>
</gene>
<dbReference type="KEGG" id="bfz:BAU07_13510"/>
<dbReference type="Proteomes" id="UP000091926">
    <property type="component" value="Chromosome"/>
</dbReference>
<dbReference type="SUPFAM" id="SSF103378">
    <property type="entry name" value="2-methylcitrate dehydratase PrpD"/>
    <property type="match status" value="1"/>
</dbReference>
<evidence type="ECO:0000259" key="2">
    <source>
        <dbReference type="Pfam" id="PF03972"/>
    </source>
</evidence>
<dbReference type="AlphaFoldDB" id="A0A193GFA0"/>
<name>A0A193GFA0_9BORD</name>
<dbReference type="GO" id="GO:0016829">
    <property type="term" value="F:lyase activity"/>
    <property type="evidence" value="ECO:0007669"/>
    <property type="project" value="InterPro"/>
</dbReference>
<dbReference type="InterPro" id="IPR045336">
    <property type="entry name" value="MmgE_PrpD_N"/>
</dbReference>
<dbReference type="InterPro" id="IPR042183">
    <property type="entry name" value="MmgE/PrpD_sf_1"/>
</dbReference>
<evidence type="ECO:0000313" key="5">
    <source>
        <dbReference type="Proteomes" id="UP000091926"/>
    </source>
</evidence>
<dbReference type="RefSeq" id="WP_066658559.1">
    <property type="nucleotide sequence ID" value="NZ_CBCSCL010000001.1"/>
</dbReference>
<organism evidence="4 5">
    <name type="scientific">Bordetella flabilis</name>
    <dbReference type="NCBI Taxonomy" id="463014"/>
    <lineage>
        <taxon>Bacteria</taxon>
        <taxon>Pseudomonadati</taxon>
        <taxon>Pseudomonadota</taxon>
        <taxon>Betaproteobacteria</taxon>
        <taxon>Burkholderiales</taxon>
        <taxon>Alcaligenaceae</taxon>
        <taxon>Bordetella</taxon>
    </lineage>
</organism>
<feature type="domain" description="MmgE/PrpD C-terminal" evidence="3">
    <location>
        <begin position="268"/>
        <end position="438"/>
    </location>
</feature>
<proteinExistence type="inferred from homology"/>